<name>A0A8S5LVK9_9CAUD</name>
<accession>A0A8S5LVK9</accession>
<proteinExistence type="predicted"/>
<reference evidence="1" key="1">
    <citation type="journal article" date="2021" name="Proc. Natl. Acad. Sci. U.S.A.">
        <title>A Catalog of Tens of Thousands of Viruses from Human Metagenomes Reveals Hidden Associations with Chronic Diseases.</title>
        <authorList>
            <person name="Tisza M.J."/>
            <person name="Buck C.B."/>
        </authorList>
    </citation>
    <scope>NUCLEOTIDE SEQUENCE</scope>
    <source>
        <strain evidence="1">CtkzC12</strain>
    </source>
</reference>
<organism evidence="1">
    <name type="scientific">Siphoviridae sp. ctkzC12</name>
    <dbReference type="NCBI Taxonomy" id="2826446"/>
    <lineage>
        <taxon>Viruses</taxon>
        <taxon>Duplodnaviria</taxon>
        <taxon>Heunggongvirae</taxon>
        <taxon>Uroviricota</taxon>
        <taxon>Caudoviricetes</taxon>
    </lineage>
</organism>
<evidence type="ECO:0000313" key="1">
    <source>
        <dbReference type="EMBL" id="DAD74012.1"/>
    </source>
</evidence>
<sequence>MVKKLLLKKKQQELYLLNLVMEIYLLKLHLKVNMVDIEFLREIWVYIFQHLILVN</sequence>
<dbReference type="EMBL" id="BK014750">
    <property type="protein sequence ID" value="DAD74012.1"/>
    <property type="molecule type" value="Genomic_DNA"/>
</dbReference>
<protein>
    <submittedName>
        <fullName evidence="1">Uncharacterized protein</fullName>
    </submittedName>
</protein>